<dbReference type="InterPro" id="IPR023214">
    <property type="entry name" value="HAD_sf"/>
</dbReference>
<dbReference type="Gene3D" id="3.40.50.1000">
    <property type="entry name" value="HAD superfamily/HAD-like"/>
    <property type="match status" value="1"/>
</dbReference>
<dbReference type="Gene3D" id="3.30.1240.10">
    <property type="match status" value="1"/>
</dbReference>
<dbReference type="InterPro" id="IPR006379">
    <property type="entry name" value="HAD-SF_hydro_IIB"/>
</dbReference>
<dbReference type="EMBL" id="FNZK01000002">
    <property type="protein sequence ID" value="SEI98526.1"/>
    <property type="molecule type" value="Genomic_DNA"/>
</dbReference>
<organism evidence="1 2">
    <name type="scientific">Propionispira arboris</name>
    <dbReference type="NCBI Taxonomy" id="84035"/>
    <lineage>
        <taxon>Bacteria</taxon>
        <taxon>Bacillati</taxon>
        <taxon>Bacillota</taxon>
        <taxon>Negativicutes</taxon>
        <taxon>Selenomonadales</taxon>
        <taxon>Selenomonadaceae</taxon>
        <taxon>Propionispira</taxon>
    </lineage>
</organism>
<dbReference type="AlphaFoldDB" id="A0A1H6V3T3"/>
<reference evidence="1 2" key="1">
    <citation type="submission" date="2016-10" db="EMBL/GenBank/DDBJ databases">
        <authorList>
            <person name="de Groot N.N."/>
        </authorList>
    </citation>
    <scope>NUCLEOTIDE SEQUENCE [LARGE SCALE GENOMIC DNA]</scope>
    <source>
        <strain evidence="1 2">DSM 2179</strain>
    </source>
</reference>
<proteinExistence type="predicted"/>
<accession>A0A1H6V3T3</accession>
<protein>
    <submittedName>
        <fullName evidence="1">HAD-superfamily hydrolase, subfamily IIB</fullName>
    </submittedName>
</protein>
<dbReference type="SUPFAM" id="SSF56784">
    <property type="entry name" value="HAD-like"/>
    <property type="match status" value="1"/>
</dbReference>
<evidence type="ECO:0000313" key="2">
    <source>
        <dbReference type="Proteomes" id="UP000199662"/>
    </source>
</evidence>
<dbReference type="InterPro" id="IPR036412">
    <property type="entry name" value="HAD-like_sf"/>
</dbReference>
<dbReference type="STRING" id="84035.SAMN05660742_102173"/>
<sequence>MIKLLALDMDGTLLDDDNKIPESTVAAIKQSVESGIKVILASARPVCAMLPYYKQLSLNSLPIVSLCGAYILDIKNTKELFACSLSEGMCQKIYDLFERHYIKSYGKNTLYVNEIKAETLRYAENF</sequence>
<dbReference type="Pfam" id="PF08282">
    <property type="entry name" value="Hydrolase_3"/>
    <property type="match status" value="1"/>
</dbReference>
<name>A0A1H6V3T3_9FIRM</name>
<dbReference type="Proteomes" id="UP000199662">
    <property type="component" value="Unassembled WGS sequence"/>
</dbReference>
<gene>
    <name evidence="1" type="ORF">SAMN05660742_102173</name>
</gene>
<evidence type="ECO:0000313" key="1">
    <source>
        <dbReference type="EMBL" id="SEI98526.1"/>
    </source>
</evidence>
<dbReference type="GO" id="GO:0000287">
    <property type="term" value="F:magnesium ion binding"/>
    <property type="evidence" value="ECO:0007669"/>
    <property type="project" value="TreeGrafter"/>
</dbReference>
<keyword evidence="2" id="KW-1185">Reference proteome</keyword>
<keyword evidence="1" id="KW-0378">Hydrolase</keyword>
<dbReference type="PANTHER" id="PTHR10000:SF8">
    <property type="entry name" value="HAD SUPERFAMILY HYDROLASE-LIKE, TYPE 3"/>
    <property type="match status" value="1"/>
</dbReference>
<dbReference type="PANTHER" id="PTHR10000">
    <property type="entry name" value="PHOSPHOSERINE PHOSPHATASE"/>
    <property type="match status" value="1"/>
</dbReference>
<dbReference type="GO" id="GO:0016791">
    <property type="term" value="F:phosphatase activity"/>
    <property type="evidence" value="ECO:0007669"/>
    <property type="project" value="TreeGrafter"/>
</dbReference>
<dbReference type="NCBIfam" id="TIGR01484">
    <property type="entry name" value="HAD-SF-IIB"/>
    <property type="match status" value="1"/>
</dbReference>
<dbReference type="GO" id="GO:0005829">
    <property type="term" value="C:cytosol"/>
    <property type="evidence" value="ECO:0007669"/>
    <property type="project" value="TreeGrafter"/>
</dbReference>